<feature type="binding site" evidence="2">
    <location>
        <begin position="141"/>
        <end position="144"/>
    </location>
    <ligand>
        <name>glutathione</name>
        <dbReference type="ChEBI" id="CHEBI:57925"/>
    </ligand>
</feature>
<dbReference type="GO" id="GO:0005737">
    <property type="term" value="C:cytoplasm"/>
    <property type="evidence" value="ECO:0007669"/>
    <property type="project" value="TreeGrafter"/>
</dbReference>
<dbReference type="SUPFAM" id="SSF52833">
    <property type="entry name" value="Thioredoxin-like"/>
    <property type="match status" value="1"/>
</dbReference>
<dbReference type="InterPro" id="IPR016639">
    <property type="entry name" value="GST_Omega/GSH"/>
</dbReference>
<gene>
    <name evidence="5" type="ORF">HBR001_LOCUS7567</name>
</gene>
<dbReference type="InterPro" id="IPR010987">
    <property type="entry name" value="Glutathione-S-Trfase_C-like"/>
</dbReference>
<dbReference type="Pfam" id="PF13409">
    <property type="entry name" value="GST_N_2"/>
    <property type="match status" value="1"/>
</dbReference>
<dbReference type="SFLD" id="SFLDG01148">
    <property type="entry name" value="Xi_(cytGST)"/>
    <property type="match status" value="1"/>
</dbReference>
<dbReference type="CDD" id="cd03190">
    <property type="entry name" value="GST_C_Omega_like"/>
    <property type="match status" value="1"/>
</dbReference>
<dbReference type="PANTHER" id="PTHR32419">
    <property type="entry name" value="GLUTATHIONYL-HYDROQUINONE REDUCTASE"/>
    <property type="match status" value="1"/>
</dbReference>
<dbReference type="PANTHER" id="PTHR32419:SF6">
    <property type="entry name" value="GLUTATHIONE S-TRANSFERASE OMEGA-LIKE 1-RELATED"/>
    <property type="match status" value="1"/>
</dbReference>
<evidence type="ECO:0000256" key="1">
    <source>
        <dbReference type="PIRSR" id="PIRSR015753-1"/>
    </source>
</evidence>
<feature type="active site" description="Nucleophile" evidence="1">
    <location>
        <position position="49"/>
    </location>
</feature>
<evidence type="ECO:0000313" key="5">
    <source>
        <dbReference type="EMBL" id="CAI5738675.1"/>
    </source>
</evidence>
<dbReference type="FunFam" id="3.40.30.10:FF:000499">
    <property type="entry name" value="Glutathione S-transferase"/>
    <property type="match status" value="1"/>
</dbReference>
<feature type="site" description="Lowers pKa of active site Cys" evidence="3">
    <location>
        <position position="307"/>
    </location>
</feature>
<sequence>MTTKATWAVSTKGAFQRDASKFRKWIEPSPDAEFPAARDRYHLYVSLACPWAHRCLATVYLKGLENVIGLSIVHPVFQRTRVQDPNDQHMSWAFVDPKTTPSLPGPSGRGQYSSEGAVPDTVNNAQFVRDLYELCSEGNTRYTVPVLWDKLKHTIVSNESADIVRMLNSAFDAIVPSKVDLFPVDLRADIDALNEWIYNNINNGVYKCGFSTTQSAYDEAVAALFQSLDRAEAILSTKRFLTGQTFTEADLRLFTTLIRFDEVYYVHFKANKKMLAEYPNLLNYTREIYQLPPVTKSVSMQHIKLHYYGSHTHLNPFGIVPAGPNVDFSARHDRDRFPGATLPEFPAISTSSK</sequence>
<protein>
    <recommendedName>
        <fullName evidence="4">GST C-terminal domain-containing protein</fullName>
    </recommendedName>
</protein>
<reference evidence="5" key="1">
    <citation type="submission" date="2022-12" db="EMBL/GenBank/DDBJ databases">
        <authorList>
            <person name="Webb A."/>
        </authorList>
    </citation>
    <scope>NUCLEOTIDE SEQUENCE</scope>
    <source>
        <strain evidence="5">Hp1</strain>
    </source>
</reference>
<accession>A0AAV0USH3</accession>
<keyword evidence="6" id="KW-1185">Reference proteome</keyword>
<dbReference type="GO" id="GO:0004364">
    <property type="term" value="F:glutathione transferase activity"/>
    <property type="evidence" value="ECO:0007669"/>
    <property type="project" value="InterPro"/>
</dbReference>
<dbReference type="Gene3D" id="3.40.30.10">
    <property type="entry name" value="Glutaredoxin"/>
    <property type="match status" value="1"/>
</dbReference>
<feature type="site" description="Lowers pKa of active site Cys" evidence="3">
    <location>
        <position position="264"/>
    </location>
</feature>
<dbReference type="SUPFAM" id="SSF47616">
    <property type="entry name" value="GST C-terminal domain-like"/>
    <property type="match status" value="1"/>
</dbReference>
<feature type="binding site" evidence="2">
    <location>
        <begin position="159"/>
        <end position="160"/>
    </location>
    <ligand>
        <name>glutathione</name>
        <dbReference type="ChEBI" id="CHEBI:57925"/>
    </ligand>
</feature>
<dbReference type="PIRSF" id="PIRSF015753">
    <property type="entry name" value="GST"/>
    <property type="match status" value="1"/>
</dbReference>
<evidence type="ECO:0000256" key="3">
    <source>
        <dbReference type="PIRSR" id="PIRSR015753-3"/>
    </source>
</evidence>
<feature type="binding site" evidence="2">
    <location>
        <position position="92"/>
    </location>
    <ligand>
        <name>glutathione</name>
        <dbReference type="ChEBI" id="CHEBI:57925"/>
    </ligand>
</feature>
<dbReference type="Proteomes" id="UP001162031">
    <property type="component" value="Unassembled WGS sequence"/>
</dbReference>
<evidence type="ECO:0000256" key="2">
    <source>
        <dbReference type="PIRSR" id="PIRSR015753-2"/>
    </source>
</evidence>
<dbReference type="InterPro" id="IPR040079">
    <property type="entry name" value="Glutathione_S-Trfase"/>
</dbReference>
<dbReference type="InterPro" id="IPR036282">
    <property type="entry name" value="Glutathione-S-Trfase_C_sf"/>
</dbReference>
<proteinExistence type="predicted"/>
<dbReference type="AlphaFoldDB" id="A0AAV0USH3"/>
<comment type="caution">
    <text evidence="5">The sequence shown here is derived from an EMBL/GenBank/DDBJ whole genome shotgun (WGS) entry which is preliminary data.</text>
</comment>
<feature type="active site" description="Proton donor/acceptor" evidence="1">
    <location>
        <position position="206"/>
    </location>
</feature>
<dbReference type="InterPro" id="IPR036249">
    <property type="entry name" value="Thioredoxin-like_sf"/>
</dbReference>
<dbReference type="PROSITE" id="PS50405">
    <property type="entry name" value="GST_CTER"/>
    <property type="match status" value="1"/>
</dbReference>
<name>A0AAV0USH3_HYABA</name>
<dbReference type="Pfam" id="PF13410">
    <property type="entry name" value="GST_C_2"/>
    <property type="match status" value="1"/>
</dbReference>
<organism evidence="5 6">
    <name type="scientific">Hyaloperonospora brassicae</name>
    <name type="common">Brassica downy mildew</name>
    <name type="synonym">Peronospora brassicae</name>
    <dbReference type="NCBI Taxonomy" id="162125"/>
    <lineage>
        <taxon>Eukaryota</taxon>
        <taxon>Sar</taxon>
        <taxon>Stramenopiles</taxon>
        <taxon>Oomycota</taxon>
        <taxon>Peronosporomycetes</taxon>
        <taxon>Peronosporales</taxon>
        <taxon>Peronosporaceae</taxon>
        <taxon>Hyaloperonospora</taxon>
    </lineage>
</organism>
<dbReference type="Gene3D" id="1.20.1050.10">
    <property type="match status" value="1"/>
</dbReference>
<evidence type="ECO:0000313" key="6">
    <source>
        <dbReference type="Proteomes" id="UP001162031"/>
    </source>
</evidence>
<dbReference type="SFLD" id="SFLDS00019">
    <property type="entry name" value="Glutathione_Transferase_(cytos"/>
    <property type="match status" value="1"/>
</dbReference>
<dbReference type="SFLD" id="SFLDG01206">
    <property type="entry name" value="Xi.1"/>
    <property type="match status" value="1"/>
</dbReference>
<dbReference type="EMBL" id="CANTFL010001387">
    <property type="protein sequence ID" value="CAI5738675.1"/>
    <property type="molecule type" value="Genomic_DNA"/>
</dbReference>
<evidence type="ECO:0000259" key="4">
    <source>
        <dbReference type="PROSITE" id="PS50405"/>
    </source>
</evidence>
<dbReference type="InterPro" id="IPR047047">
    <property type="entry name" value="GST_Omega-like_C"/>
</dbReference>
<dbReference type="InterPro" id="IPR004045">
    <property type="entry name" value="Glutathione_S-Trfase_N"/>
</dbReference>
<feature type="domain" description="GST C-terminal" evidence="4">
    <location>
        <begin position="183"/>
        <end position="307"/>
    </location>
</feature>